<gene>
    <name evidence="10" type="ORF">soil367_07130</name>
</gene>
<feature type="transmembrane region" description="Helical" evidence="7">
    <location>
        <begin position="106"/>
        <end position="127"/>
    </location>
</feature>
<dbReference type="GO" id="GO:0005886">
    <property type="term" value="C:plasma membrane"/>
    <property type="evidence" value="ECO:0007669"/>
    <property type="project" value="TreeGrafter"/>
</dbReference>
<evidence type="ECO:0000256" key="6">
    <source>
        <dbReference type="ARBA" id="ARBA00023004"/>
    </source>
</evidence>
<dbReference type="EMBL" id="CP031093">
    <property type="protein sequence ID" value="QCF25708.1"/>
    <property type="molecule type" value="Genomic_DNA"/>
</dbReference>
<keyword evidence="5" id="KW-0201">Cytochrome c-type biogenesis</keyword>
<dbReference type="InterPro" id="IPR051263">
    <property type="entry name" value="C-type_cytochrome_biogenesis"/>
</dbReference>
<evidence type="ECO:0000256" key="5">
    <source>
        <dbReference type="ARBA" id="ARBA00022748"/>
    </source>
</evidence>
<dbReference type="Pfam" id="PF03918">
    <property type="entry name" value="CcmH"/>
    <property type="match status" value="1"/>
</dbReference>
<evidence type="ECO:0000256" key="2">
    <source>
        <dbReference type="ARBA" id="ARBA00022617"/>
    </source>
</evidence>
<keyword evidence="4 7" id="KW-0732">Signal</keyword>
<evidence type="ECO:0000256" key="4">
    <source>
        <dbReference type="ARBA" id="ARBA00022729"/>
    </source>
</evidence>
<accession>A0A4P7XFI3</accession>
<dbReference type="PANTHER" id="PTHR47870">
    <property type="entry name" value="CYTOCHROME C-TYPE BIOGENESIS PROTEIN CCMH"/>
    <property type="match status" value="1"/>
</dbReference>
<protein>
    <recommendedName>
        <fullName evidence="7">Cytochrome c-type biogenesis protein</fullName>
    </recommendedName>
</protein>
<dbReference type="OrthoDB" id="9804975at2"/>
<dbReference type="KEGG" id="hmi:soil367_07130"/>
<feature type="region of interest" description="Disordered" evidence="8">
    <location>
        <begin position="149"/>
        <end position="168"/>
    </location>
</feature>
<feature type="domain" description="CcmH/CycL/Ccl2/NrfF N-terminal" evidence="9">
    <location>
        <begin position="11"/>
        <end position="150"/>
    </location>
</feature>
<evidence type="ECO:0000256" key="7">
    <source>
        <dbReference type="RuleBase" id="RU364112"/>
    </source>
</evidence>
<keyword evidence="7" id="KW-0472">Membrane</keyword>
<dbReference type="FunFam" id="1.10.8.640:FF:000001">
    <property type="entry name" value="Cytochrome c-type biogenesis protein"/>
    <property type="match status" value="1"/>
</dbReference>
<dbReference type="InterPro" id="IPR005616">
    <property type="entry name" value="CcmH/CycL/Ccl2/NrfF_N"/>
</dbReference>
<proteinExistence type="inferred from homology"/>
<dbReference type="CDD" id="cd16378">
    <property type="entry name" value="CcmH_N"/>
    <property type="match status" value="1"/>
</dbReference>
<comment type="function">
    <text evidence="7">Possible subunit of a heme lyase.</text>
</comment>
<dbReference type="InterPro" id="IPR038297">
    <property type="entry name" value="CcmH/CycL/NrfF/Ccl2_sf"/>
</dbReference>
<keyword evidence="11" id="KW-1185">Reference proteome</keyword>
<evidence type="ECO:0000256" key="3">
    <source>
        <dbReference type="ARBA" id="ARBA00022723"/>
    </source>
</evidence>
<dbReference type="PANTHER" id="PTHR47870:SF1">
    <property type="entry name" value="CYTOCHROME C-TYPE BIOGENESIS PROTEIN CCMH"/>
    <property type="match status" value="1"/>
</dbReference>
<dbReference type="GO" id="GO:0046872">
    <property type="term" value="F:metal ion binding"/>
    <property type="evidence" value="ECO:0007669"/>
    <property type="project" value="UniProtKB-KW"/>
</dbReference>
<keyword evidence="3 7" id="KW-0479">Metal-binding</keyword>
<keyword evidence="7" id="KW-1133">Transmembrane helix</keyword>
<dbReference type="GO" id="GO:0017004">
    <property type="term" value="P:cytochrome complex assembly"/>
    <property type="evidence" value="ECO:0007669"/>
    <property type="project" value="UniProtKB-KW"/>
</dbReference>
<comment type="similarity">
    <text evidence="1 7">Belongs to the CcmH/CycL/Ccl2/NrfF family.</text>
</comment>
<organism evidence="10 11">
    <name type="scientific">Hydrocarboniclastica marina</name>
    <dbReference type="NCBI Taxonomy" id="2259620"/>
    <lineage>
        <taxon>Bacteria</taxon>
        <taxon>Pseudomonadati</taxon>
        <taxon>Pseudomonadota</taxon>
        <taxon>Gammaproteobacteria</taxon>
        <taxon>Alteromonadales</taxon>
        <taxon>Alteromonadaceae</taxon>
        <taxon>Hydrocarboniclastica</taxon>
    </lineage>
</organism>
<keyword evidence="7" id="KW-0812">Transmembrane</keyword>
<dbReference type="AlphaFoldDB" id="A0A4P7XFI3"/>
<name>A0A4P7XFI3_9ALTE</name>
<evidence type="ECO:0000313" key="10">
    <source>
        <dbReference type="EMBL" id="QCF25708.1"/>
    </source>
</evidence>
<keyword evidence="6 7" id="KW-0408">Iron</keyword>
<reference evidence="10 11" key="1">
    <citation type="submission" date="2018-07" db="EMBL/GenBank/DDBJ databases">
        <title>Marsedoiliclastica nanhaica gen. nov. sp. nov., a novel marine hydrocarbonoclastic bacterium isolated from an in-situ enriched hydrocarbon-degrading consortium in deep-sea sediment.</title>
        <authorList>
            <person name="Dong C."/>
            <person name="Ma T."/>
            <person name="Liu R."/>
            <person name="Shao Z."/>
        </authorList>
    </citation>
    <scope>NUCLEOTIDE SEQUENCE [LARGE SCALE GENOMIC DNA]</scope>
    <source>
        <strain evidence="11">soil36-7</strain>
    </source>
</reference>
<sequence>MSAMRLTLSLVFFLLLPSAGWGVIEVYDFENAGQEARFEQLTAELRCPKCQNQNIAASNAPIAEDMREQVYQRIRAGQSDDEIVGAMVERFGEFVRYRPPLRMETALLWFGPAFLAVVGLVLVFVVVRRSQRRTSASLSTDERARVDSLLDENSTGERAAVQAHHDGR</sequence>
<dbReference type="Gene3D" id="1.10.8.640">
    <property type="entry name" value="Cytochrome C biogenesis protein"/>
    <property type="match status" value="1"/>
</dbReference>
<evidence type="ECO:0000259" key="9">
    <source>
        <dbReference type="Pfam" id="PF03918"/>
    </source>
</evidence>
<keyword evidence="2 7" id="KW-0349">Heme</keyword>
<evidence type="ECO:0000256" key="8">
    <source>
        <dbReference type="SAM" id="MobiDB-lite"/>
    </source>
</evidence>
<evidence type="ECO:0000256" key="1">
    <source>
        <dbReference type="ARBA" id="ARBA00010342"/>
    </source>
</evidence>
<dbReference type="Proteomes" id="UP000298049">
    <property type="component" value="Chromosome"/>
</dbReference>
<evidence type="ECO:0000313" key="11">
    <source>
        <dbReference type="Proteomes" id="UP000298049"/>
    </source>
</evidence>